<name>A6HNR2_RAT</name>
<dbReference type="EMBL" id="CH473949">
    <property type="protein sequence ID" value="EDL79663.1"/>
    <property type="molecule type" value="Genomic_DNA"/>
</dbReference>
<protein>
    <submittedName>
        <fullName evidence="1">RCG27061</fullName>
    </submittedName>
</protein>
<proteinExistence type="predicted"/>
<dbReference type="AlphaFoldDB" id="A6HNR2"/>
<organism evidence="1 2">
    <name type="scientific">Rattus norvegicus</name>
    <name type="common">Rat</name>
    <dbReference type="NCBI Taxonomy" id="10116"/>
    <lineage>
        <taxon>Eukaryota</taxon>
        <taxon>Metazoa</taxon>
        <taxon>Chordata</taxon>
        <taxon>Craniata</taxon>
        <taxon>Vertebrata</taxon>
        <taxon>Euteleostomi</taxon>
        <taxon>Mammalia</taxon>
        <taxon>Eutheria</taxon>
        <taxon>Euarchontoglires</taxon>
        <taxon>Glires</taxon>
        <taxon>Rodentia</taxon>
        <taxon>Myomorpha</taxon>
        <taxon>Muroidea</taxon>
        <taxon>Muridae</taxon>
        <taxon>Murinae</taxon>
        <taxon>Rattus</taxon>
    </lineage>
</organism>
<evidence type="ECO:0000313" key="1">
    <source>
        <dbReference type="EMBL" id="EDL79663.1"/>
    </source>
</evidence>
<sequence>MPSPRSANVSNKCNVATLPLPVLKRTLSPFCPVLSGQVYCFY</sequence>
<evidence type="ECO:0000313" key="2">
    <source>
        <dbReference type="Proteomes" id="UP000234681"/>
    </source>
</evidence>
<accession>A6HNR2</accession>
<gene>
    <name evidence="1" type="ORF">rCG_27061</name>
</gene>
<reference evidence="2" key="1">
    <citation type="submission" date="2005-09" db="EMBL/GenBank/DDBJ databases">
        <authorList>
            <person name="Mural R.J."/>
            <person name="Li P.W."/>
            <person name="Adams M.D."/>
            <person name="Amanatides P.G."/>
            <person name="Baden-Tillson H."/>
            <person name="Barnstead M."/>
            <person name="Chin S.H."/>
            <person name="Dew I."/>
            <person name="Evans C.A."/>
            <person name="Ferriera S."/>
            <person name="Flanigan M."/>
            <person name="Fosler C."/>
            <person name="Glodek A."/>
            <person name="Gu Z."/>
            <person name="Holt R.A."/>
            <person name="Jennings D."/>
            <person name="Kraft C.L."/>
            <person name="Lu F."/>
            <person name="Nguyen T."/>
            <person name="Nusskern D.R."/>
            <person name="Pfannkoch C.M."/>
            <person name="Sitter C."/>
            <person name="Sutton G.G."/>
            <person name="Venter J.C."/>
            <person name="Wang Z."/>
            <person name="Woodage T."/>
            <person name="Zheng X.H."/>
            <person name="Zhong F."/>
        </authorList>
    </citation>
    <scope>NUCLEOTIDE SEQUENCE [LARGE SCALE GENOMIC DNA]</scope>
    <source>
        <strain>BN</strain>
        <strain evidence="2">Sprague-Dawley</strain>
    </source>
</reference>
<dbReference type="Proteomes" id="UP000234681">
    <property type="component" value="Chromosome 3"/>
</dbReference>